<dbReference type="PANTHER" id="PTHR23290">
    <property type="entry name" value="RRNA N6-ADENOSINE-METHYLTRANSFERASE METTL5"/>
    <property type="match status" value="1"/>
</dbReference>
<proteinExistence type="predicted"/>
<reference evidence="1 2" key="1">
    <citation type="submission" date="2015-06" db="EMBL/GenBank/DDBJ databases">
        <title>New insights into the roles of widespread benthic archaea in carbon and nitrogen cycling.</title>
        <authorList>
            <person name="Lazar C.S."/>
            <person name="Baker B.J."/>
            <person name="Seitz K.W."/>
            <person name="Hyde A.S."/>
            <person name="Dick G.J."/>
            <person name="Hinrichs K.-U."/>
            <person name="Teske A.P."/>
        </authorList>
    </citation>
    <scope>NUCLEOTIDE SEQUENCE [LARGE SCALE GENOMIC DNA]</scope>
    <source>
        <strain evidence="1">SG8-32-1</strain>
    </source>
</reference>
<organism evidence="1 2">
    <name type="scientific">miscellaneous Crenarchaeota group-1 archaeon SG8-32-1</name>
    <dbReference type="NCBI Taxonomy" id="1685124"/>
    <lineage>
        <taxon>Archaea</taxon>
        <taxon>Candidatus Bathyarchaeota</taxon>
        <taxon>MCG-1</taxon>
    </lineage>
</organism>
<dbReference type="SUPFAM" id="SSF53335">
    <property type="entry name" value="S-adenosyl-L-methionine-dependent methyltransferases"/>
    <property type="match status" value="1"/>
</dbReference>
<evidence type="ECO:0000313" key="1">
    <source>
        <dbReference type="EMBL" id="KON31047.1"/>
    </source>
</evidence>
<dbReference type="Proteomes" id="UP000037237">
    <property type="component" value="Unassembled WGS sequence"/>
</dbReference>
<dbReference type="Gene3D" id="3.40.50.150">
    <property type="entry name" value="Vaccinia Virus protein VP39"/>
    <property type="match status" value="1"/>
</dbReference>
<gene>
    <name evidence="1" type="ORF">AC477_04475</name>
</gene>
<dbReference type="CDD" id="cd02440">
    <property type="entry name" value="AdoMet_MTases"/>
    <property type="match status" value="1"/>
</dbReference>
<evidence type="ECO:0000313" key="2">
    <source>
        <dbReference type="Proteomes" id="UP000037237"/>
    </source>
</evidence>
<name>A0A0M0BR47_9ARCH</name>
<dbReference type="GO" id="GO:0016740">
    <property type="term" value="F:transferase activity"/>
    <property type="evidence" value="ECO:0007669"/>
    <property type="project" value="UniProtKB-ARBA"/>
</dbReference>
<dbReference type="InterPro" id="IPR051720">
    <property type="entry name" value="rRNA_MeTrfase/Polyamine_Synth"/>
</dbReference>
<dbReference type="EMBL" id="LFWU01000108">
    <property type="protein sequence ID" value="KON31047.1"/>
    <property type="molecule type" value="Genomic_DNA"/>
</dbReference>
<protein>
    <recommendedName>
        <fullName evidence="3">Methyltransferase domain-containing protein</fullName>
    </recommendedName>
</protein>
<dbReference type="Pfam" id="PF06325">
    <property type="entry name" value="PrmA"/>
    <property type="match status" value="1"/>
</dbReference>
<dbReference type="InterPro" id="IPR029063">
    <property type="entry name" value="SAM-dependent_MTases_sf"/>
</dbReference>
<dbReference type="AlphaFoldDB" id="A0A0M0BR47"/>
<dbReference type="PANTHER" id="PTHR23290:SF0">
    <property type="entry name" value="RRNA N6-ADENOSINE-METHYLTRANSFERASE METTL5"/>
    <property type="match status" value="1"/>
</dbReference>
<comment type="caution">
    <text evidence="1">The sequence shown here is derived from an EMBL/GenBank/DDBJ whole genome shotgun (WGS) entry which is preliminary data.</text>
</comment>
<accession>A0A0M0BR47</accession>
<sequence>MGRPAQKRLVRKRDLERALSEIGPHSFPKVYLEQYTTPSNVAADTLYLAAYFNDDIIDKTVIDLGCGTGRLSIGAALIGAKKVVGVDLDREAVRAAQKNAEKLGVKEKTNWITGDIDVISGTFDTTLQNPPFGVQRRRADRRFITKSLELSCMVYSFHKGGESNRFFIKRFIEEHGGKVTTIFPLQMEIPRMFKFHTKKKQSIQVDLYRIEVKNS</sequence>
<evidence type="ECO:0008006" key="3">
    <source>
        <dbReference type="Google" id="ProtNLM"/>
    </source>
</evidence>